<keyword evidence="1 3" id="KW-0489">Methyltransferase</keyword>
<dbReference type="PANTHER" id="PTHR43542">
    <property type="entry name" value="METHYLTRANSFERASE"/>
    <property type="match status" value="1"/>
</dbReference>
<evidence type="ECO:0000313" key="5">
    <source>
        <dbReference type="Proteomes" id="UP000070160"/>
    </source>
</evidence>
<dbReference type="GO" id="GO:0031167">
    <property type="term" value="P:rRNA methylation"/>
    <property type="evidence" value="ECO:0007669"/>
    <property type="project" value="InterPro"/>
</dbReference>
<proteinExistence type="predicted"/>
<dbReference type="PATRIC" id="fig|1588748.3.peg.504"/>
<dbReference type="GO" id="GO:0008168">
    <property type="term" value="F:methyltransferase activity"/>
    <property type="evidence" value="ECO:0007669"/>
    <property type="project" value="UniProtKB-KW"/>
</dbReference>
<dbReference type="GO" id="GO:0003676">
    <property type="term" value="F:nucleic acid binding"/>
    <property type="evidence" value="ECO:0007669"/>
    <property type="project" value="InterPro"/>
</dbReference>
<protein>
    <submittedName>
        <fullName evidence="4">16S rRNA (Guanine(966)-N(2))-methyltransferase RsmD</fullName>
    </submittedName>
    <submittedName>
        <fullName evidence="3">RNA methyltransferase, RsmD family</fullName>
    </submittedName>
</protein>
<dbReference type="PIRSF" id="PIRSF004553">
    <property type="entry name" value="CHP00095"/>
    <property type="match status" value="1"/>
</dbReference>
<dbReference type="CDD" id="cd02440">
    <property type="entry name" value="AdoMet_MTases"/>
    <property type="match status" value="1"/>
</dbReference>
<evidence type="ECO:0000313" key="4">
    <source>
        <dbReference type="EMBL" id="PNH21825.1"/>
    </source>
</evidence>
<reference evidence="5" key="1">
    <citation type="submission" date="2016-01" db="EMBL/GenBank/DDBJ databases">
        <authorList>
            <person name="Mitreva M."/>
            <person name="Pepin K.H."/>
            <person name="Mihindukulasuriya K.A."/>
            <person name="Fulton R."/>
            <person name="Fronick C."/>
            <person name="O'Laughlin M."/>
            <person name="Miner T."/>
            <person name="Herter B."/>
            <person name="Rosa B.A."/>
            <person name="Cordes M."/>
            <person name="Tomlinson C."/>
            <person name="Wollam A."/>
            <person name="Palsikar V.B."/>
            <person name="Mardis E.R."/>
            <person name="Wilson R.K."/>
        </authorList>
    </citation>
    <scope>NUCLEOTIDE SEQUENCE [LARGE SCALE GENOMIC DNA]</scope>
    <source>
        <strain evidence="5">KA00182</strain>
    </source>
</reference>
<sequence>MYNKTIRVGDGVRIISGKARGRILKSPAGRLTRPTLDRTRESLFNILTATSLHDTHVLDIFAGTGALGLEALSRGAKQGVFIDHHTVDLIRENGKRCGFLEQMEILHYDVHRALKQLQGRQFHFIFADPPYNKRLVNDTISDIFHYHLLCPDGLILMEHSKEESIEVHPLYTVIREKSYGKDTRITFIRAYREGV</sequence>
<accession>A0A134CJA5</accession>
<evidence type="ECO:0000256" key="1">
    <source>
        <dbReference type="ARBA" id="ARBA00022603"/>
    </source>
</evidence>
<dbReference type="EMBL" id="LSDT01000015">
    <property type="protein sequence ID" value="KXB92301.1"/>
    <property type="molecule type" value="Genomic_DNA"/>
</dbReference>
<dbReference type="SUPFAM" id="SSF53335">
    <property type="entry name" value="S-adenosyl-L-methionine-dependent methyltransferases"/>
    <property type="match status" value="1"/>
</dbReference>
<evidence type="ECO:0000256" key="2">
    <source>
        <dbReference type="ARBA" id="ARBA00022679"/>
    </source>
</evidence>
<dbReference type="InterPro" id="IPR002052">
    <property type="entry name" value="DNA_methylase_N6_adenine_CS"/>
</dbReference>
<keyword evidence="2 3" id="KW-0808">Transferase</keyword>
<reference evidence="3" key="2">
    <citation type="submission" date="2016-01" db="EMBL/GenBank/DDBJ databases">
        <authorList>
            <person name="Oliw E.H."/>
        </authorList>
    </citation>
    <scope>NUCLEOTIDE SEQUENCE [LARGE SCALE GENOMIC DNA]</scope>
    <source>
        <strain evidence="3">KA00182</strain>
    </source>
</reference>
<comment type="caution">
    <text evidence="3">The sequence shown here is derived from an EMBL/GenBank/DDBJ whole genome shotgun (WGS) entry which is preliminary data.</text>
</comment>
<dbReference type="STRING" id="1588748.HMPREF3182_00531"/>
<organism evidence="3 5">
    <name type="scientific">Megasphaera hutchinsoni</name>
    <dbReference type="NCBI Taxonomy" id="1588748"/>
    <lineage>
        <taxon>Bacteria</taxon>
        <taxon>Bacillati</taxon>
        <taxon>Bacillota</taxon>
        <taxon>Negativicutes</taxon>
        <taxon>Veillonellales</taxon>
        <taxon>Veillonellaceae</taxon>
        <taxon>Megasphaera</taxon>
    </lineage>
</organism>
<dbReference type="PROSITE" id="PS00092">
    <property type="entry name" value="N6_MTASE"/>
    <property type="match status" value="1"/>
</dbReference>
<dbReference type="NCBIfam" id="TIGR00095">
    <property type="entry name" value="16S rRNA (guanine(966)-N(2))-methyltransferase RsmD"/>
    <property type="match status" value="1"/>
</dbReference>
<dbReference type="AlphaFoldDB" id="A0A134CJA5"/>
<reference evidence="4 6" key="3">
    <citation type="submission" date="2017-05" db="EMBL/GenBank/DDBJ databases">
        <authorList>
            <person name="Song R."/>
            <person name="Chenine A.L."/>
            <person name="Ruprecht R.M."/>
        </authorList>
    </citation>
    <scope>NUCLEOTIDE SEQUENCE [LARGE SCALE GENOMIC DNA]</scope>
    <source>
        <strain evidence="4 6">KA00229</strain>
    </source>
</reference>
<dbReference type="PANTHER" id="PTHR43542:SF1">
    <property type="entry name" value="METHYLTRANSFERASE"/>
    <property type="match status" value="1"/>
</dbReference>
<accession>A0A2J8BAN0</accession>
<evidence type="ECO:0000313" key="3">
    <source>
        <dbReference type="EMBL" id="KXB92301.1"/>
    </source>
</evidence>
<evidence type="ECO:0000313" key="6">
    <source>
        <dbReference type="Proteomes" id="UP000242958"/>
    </source>
</evidence>
<dbReference type="InterPro" id="IPR029063">
    <property type="entry name" value="SAM-dependent_MTases_sf"/>
</dbReference>
<dbReference type="Gene3D" id="3.40.50.150">
    <property type="entry name" value="Vaccinia Virus protein VP39"/>
    <property type="match status" value="1"/>
</dbReference>
<gene>
    <name evidence="4" type="ORF">CAL30_03865</name>
    <name evidence="3" type="ORF">HMPREF3182_00531</name>
</gene>
<dbReference type="Proteomes" id="UP000242958">
    <property type="component" value="Unassembled WGS sequence"/>
</dbReference>
<name>A0A134CJA5_9FIRM</name>
<dbReference type="EMBL" id="NFMF01000005">
    <property type="protein sequence ID" value="PNH21825.1"/>
    <property type="molecule type" value="Genomic_DNA"/>
</dbReference>
<dbReference type="Pfam" id="PF03602">
    <property type="entry name" value="Cons_hypoth95"/>
    <property type="match status" value="1"/>
</dbReference>
<dbReference type="InterPro" id="IPR004398">
    <property type="entry name" value="RNA_MeTrfase_RsmD"/>
</dbReference>
<keyword evidence="5" id="KW-1185">Reference proteome</keyword>
<dbReference type="Proteomes" id="UP000070160">
    <property type="component" value="Unassembled WGS sequence"/>
</dbReference>